<keyword evidence="4" id="KW-0925">Oxylipin biosynthesis</keyword>
<evidence type="ECO:0000256" key="4">
    <source>
        <dbReference type="ARBA" id="ARBA00022767"/>
    </source>
</evidence>
<evidence type="ECO:0008006" key="15">
    <source>
        <dbReference type="Google" id="ProtNLM"/>
    </source>
</evidence>
<dbReference type="GO" id="GO:0006633">
    <property type="term" value="P:fatty acid biosynthetic process"/>
    <property type="evidence" value="ECO:0007669"/>
    <property type="project" value="UniProtKB-KW"/>
</dbReference>
<keyword evidence="3" id="KW-0479">Metal-binding</keyword>
<protein>
    <recommendedName>
        <fullName evidence="15">Lipoxygenase domain-containing protein</fullName>
    </recommendedName>
</protein>
<dbReference type="AlphaFoldDB" id="A0A426ZFJ3"/>
<dbReference type="PANTHER" id="PTHR11771">
    <property type="entry name" value="LIPOXYGENASE"/>
    <property type="match status" value="1"/>
</dbReference>
<dbReference type="InterPro" id="IPR042057">
    <property type="entry name" value="Lipoxy_PLAT/LH2"/>
</dbReference>
<dbReference type="Pfam" id="PF00305">
    <property type="entry name" value="Lipoxygenase"/>
    <property type="match status" value="1"/>
</dbReference>
<evidence type="ECO:0000256" key="6">
    <source>
        <dbReference type="ARBA" id="ARBA00022964"/>
    </source>
</evidence>
<evidence type="ECO:0000256" key="9">
    <source>
        <dbReference type="ARBA" id="ARBA00023160"/>
    </source>
</evidence>
<dbReference type="Pfam" id="PF01477">
    <property type="entry name" value="PLAT"/>
    <property type="match status" value="1"/>
</dbReference>
<dbReference type="GO" id="GO:0016702">
    <property type="term" value="F:oxidoreductase activity, acting on single donors with incorporation of molecular oxygen, incorporation of two atoms of oxygen"/>
    <property type="evidence" value="ECO:0007669"/>
    <property type="project" value="InterPro"/>
</dbReference>
<evidence type="ECO:0000256" key="1">
    <source>
        <dbReference type="ARBA" id="ARBA00009419"/>
    </source>
</evidence>
<evidence type="ECO:0000256" key="3">
    <source>
        <dbReference type="ARBA" id="ARBA00022723"/>
    </source>
</evidence>
<comment type="similarity">
    <text evidence="1">Belongs to the lipoxygenase family.</text>
</comment>
<feature type="domain" description="Lipoxygenase" evidence="12">
    <location>
        <begin position="229"/>
        <end position="319"/>
    </location>
</feature>
<dbReference type="InterPro" id="IPR001024">
    <property type="entry name" value="PLAT/LH2_dom"/>
</dbReference>
<dbReference type="SMART" id="SM00308">
    <property type="entry name" value="LH2"/>
    <property type="match status" value="1"/>
</dbReference>
<dbReference type="InterPro" id="IPR036392">
    <property type="entry name" value="PLAT/LH2_dom_sf"/>
</dbReference>
<dbReference type="InterPro" id="IPR036226">
    <property type="entry name" value="LipOase_C_sf"/>
</dbReference>
<dbReference type="CDD" id="cd01751">
    <property type="entry name" value="PLAT_LH2"/>
    <property type="match status" value="1"/>
</dbReference>
<dbReference type="Proteomes" id="UP000287651">
    <property type="component" value="Unassembled WGS sequence"/>
</dbReference>
<feature type="domain" description="PLAT" evidence="11">
    <location>
        <begin position="96"/>
        <end position="219"/>
    </location>
</feature>
<comment type="caution">
    <text evidence="13">The sequence shown here is derived from an EMBL/GenBank/DDBJ whole genome shotgun (WGS) entry which is preliminary data.</text>
</comment>
<keyword evidence="6" id="KW-0223">Dioxygenase</keyword>
<sequence>MAACNEITGFSQLGRSSFLPGNRSVLLGSKQNRLCFVSHALLEQRRRGGLRSVEKAAATPVVATISEEVVKLVAGKQQQKLKVRAALTVRRKLKEDLKEVIVNQLDALSDKIGRNVVLELISTEINPRTKKPKKSGETVIKDWYEKKNVKGERVVYTAEFDVDSAFGEPGAITVVNRHQKEFFLEGVVIEGFACGPVHFPCDSWVQSTKDLPTKRIFFSNKTLMTWVQPYLPSETPAGLKELRKKELNELRGDGNGVRKLSDRIYDYATYNDLGNPDRGIEFARPTLGGKEIPYPRRCRTGRPPTDTSEFSFPSVWILL</sequence>
<dbReference type="Gene3D" id="4.10.375.10">
    <property type="entry name" value="Lipoxygenase-1, Domain 2"/>
    <property type="match status" value="1"/>
</dbReference>
<dbReference type="GO" id="GO:0031408">
    <property type="term" value="P:oxylipin biosynthetic process"/>
    <property type="evidence" value="ECO:0007669"/>
    <property type="project" value="UniProtKB-KW"/>
</dbReference>
<dbReference type="SUPFAM" id="SSF49723">
    <property type="entry name" value="Lipase/lipooxygenase domain (PLAT/LH2 domain)"/>
    <property type="match status" value="1"/>
</dbReference>
<evidence type="ECO:0000256" key="10">
    <source>
        <dbReference type="PROSITE-ProRule" id="PRU00152"/>
    </source>
</evidence>
<keyword evidence="7" id="KW-0560">Oxidoreductase</keyword>
<keyword evidence="2" id="KW-0444">Lipid biosynthesis</keyword>
<name>A0A426ZFJ3_ENSVE</name>
<keyword evidence="8" id="KW-0443">Lipid metabolism</keyword>
<evidence type="ECO:0000256" key="7">
    <source>
        <dbReference type="ARBA" id="ARBA00023002"/>
    </source>
</evidence>
<dbReference type="Gene3D" id="2.60.60.20">
    <property type="entry name" value="PLAT/LH2 domain"/>
    <property type="match status" value="1"/>
</dbReference>
<accession>A0A426ZFJ3</accession>
<evidence type="ECO:0000256" key="2">
    <source>
        <dbReference type="ARBA" id="ARBA00022516"/>
    </source>
</evidence>
<dbReference type="PROSITE" id="PS51393">
    <property type="entry name" value="LIPOXYGENASE_3"/>
    <property type="match status" value="1"/>
</dbReference>
<organism evidence="13 14">
    <name type="scientific">Ensete ventricosum</name>
    <name type="common">Abyssinian banana</name>
    <name type="synonym">Musa ensete</name>
    <dbReference type="NCBI Taxonomy" id="4639"/>
    <lineage>
        <taxon>Eukaryota</taxon>
        <taxon>Viridiplantae</taxon>
        <taxon>Streptophyta</taxon>
        <taxon>Embryophyta</taxon>
        <taxon>Tracheophyta</taxon>
        <taxon>Spermatophyta</taxon>
        <taxon>Magnoliopsida</taxon>
        <taxon>Liliopsida</taxon>
        <taxon>Zingiberales</taxon>
        <taxon>Musaceae</taxon>
        <taxon>Ensete</taxon>
    </lineage>
</organism>
<evidence type="ECO:0000256" key="8">
    <source>
        <dbReference type="ARBA" id="ARBA00023098"/>
    </source>
</evidence>
<dbReference type="GO" id="GO:0034440">
    <property type="term" value="P:lipid oxidation"/>
    <property type="evidence" value="ECO:0007669"/>
    <property type="project" value="InterPro"/>
</dbReference>
<comment type="caution">
    <text evidence="10">Lacks conserved residue(s) required for the propagation of feature annotation.</text>
</comment>
<evidence type="ECO:0000313" key="13">
    <source>
        <dbReference type="EMBL" id="RRT62745.1"/>
    </source>
</evidence>
<dbReference type="SUPFAM" id="SSF48484">
    <property type="entry name" value="Lipoxigenase"/>
    <property type="match status" value="1"/>
</dbReference>
<evidence type="ECO:0000259" key="11">
    <source>
        <dbReference type="PROSITE" id="PS50095"/>
    </source>
</evidence>
<proteinExistence type="inferred from homology"/>
<dbReference type="PRINTS" id="PR00468">
    <property type="entry name" value="PLTLPOXGNASE"/>
</dbReference>
<dbReference type="InterPro" id="IPR000907">
    <property type="entry name" value="LipOase"/>
</dbReference>
<gene>
    <name evidence="13" type="ORF">B296_00016289</name>
</gene>
<evidence type="ECO:0000259" key="12">
    <source>
        <dbReference type="PROSITE" id="PS51393"/>
    </source>
</evidence>
<dbReference type="GO" id="GO:0046872">
    <property type="term" value="F:metal ion binding"/>
    <property type="evidence" value="ECO:0007669"/>
    <property type="project" value="UniProtKB-KW"/>
</dbReference>
<dbReference type="EMBL" id="AMZH03006871">
    <property type="protein sequence ID" value="RRT62745.1"/>
    <property type="molecule type" value="Genomic_DNA"/>
</dbReference>
<dbReference type="InterPro" id="IPR001246">
    <property type="entry name" value="LipOase_plant"/>
</dbReference>
<dbReference type="InterPro" id="IPR013819">
    <property type="entry name" value="LipOase_C"/>
</dbReference>
<keyword evidence="5" id="KW-0276">Fatty acid metabolism</keyword>
<evidence type="ECO:0000256" key="5">
    <source>
        <dbReference type="ARBA" id="ARBA00022832"/>
    </source>
</evidence>
<evidence type="ECO:0000313" key="14">
    <source>
        <dbReference type="Proteomes" id="UP000287651"/>
    </source>
</evidence>
<reference evidence="13 14" key="1">
    <citation type="journal article" date="2014" name="Agronomy (Basel)">
        <title>A Draft Genome Sequence for Ensete ventricosum, the Drought-Tolerant Tree Against Hunger.</title>
        <authorList>
            <person name="Harrison J."/>
            <person name="Moore K.A."/>
            <person name="Paszkiewicz K."/>
            <person name="Jones T."/>
            <person name="Grant M."/>
            <person name="Ambacheew D."/>
            <person name="Muzemil S."/>
            <person name="Studholme D.J."/>
        </authorList>
    </citation>
    <scope>NUCLEOTIDE SEQUENCE [LARGE SCALE GENOMIC DNA]</scope>
</reference>
<keyword evidence="9" id="KW-0275">Fatty acid biosynthesis</keyword>
<dbReference type="PROSITE" id="PS50095">
    <property type="entry name" value="PLAT"/>
    <property type="match status" value="1"/>
</dbReference>